<evidence type="ECO:0000313" key="1">
    <source>
        <dbReference type="EMBL" id="TNN59261.1"/>
    </source>
</evidence>
<gene>
    <name evidence="1" type="ORF">EYF80_030546</name>
</gene>
<organism evidence="1 2">
    <name type="scientific">Liparis tanakae</name>
    <name type="common">Tanaka's snailfish</name>
    <dbReference type="NCBI Taxonomy" id="230148"/>
    <lineage>
        <taxon>Eukaryota</taxon>
        <taxon>Metazoa</taxon>
        <taxon>Chordata</taxon>
        <taxon>Craniata</taxon>
        <taxon>Vertebrata</taxon>
        <taxon>Euteleostomi</taxon>
        <taxon>Actinopterygii</taxon>
        <taxon>Neopterygii</taxon>
        <taxon>Teleostei</taxon>
        <taxon>Neoteleostei</taxon>
        <taxon>Acanthomorphata</taxon>
        <taxon>Eupercaria</taxon>
        <taxon>Perciformes</taxon>
        <taxon>Cottioidei</taxon>
        <taxon>Cottales</taxon>
        <taxon>Liparidae</taxon>
        <taxon>Liparis</taxon>
    </lineage>
</organism>
<name>A0A4Z2H0Z5_9TELE</name>
<accession>A0A4Z2H0Z5</accession>
<evidence type="ECO:0000313" key="2">
    <source>
        <dbReference type="Proteomes" id="UP000314294"/>
    </source>
</evidence>
<dbReference type="AlphaFoldDB" id="A0A4Z2H0Z5"/>
<proteinExistence type="predicted"/>
<protein>
    <submittedName>
        <fullName evidence="1">Uncharacterized protein</fullName>
    </submittedName>
</protein>
<comment type="caution">
    <text evidence="1">The sequence shown here is derived from an EMBL/GenBank/DDBJ whole genome shotgun (WGS) entry which is preliminary data.</text>
</comment>
<dbReference type="Proteomes" id="UP000314294">
    <property type="component" value="Unassembled WGS sequence"/>
</dbReference>
<sequence>MSESAAGASPVTFSVFMIRGSELNASGRRVARRKHSEIPTATGNGTLVVLCVESGGGAPKRSWKREPLALSR</sequence>
<dbReference type="EMBL" id="SRLO01000360">
    <property type="protein sequence ID" value="TNN59261.1"/>
    <property type="molecule type" value="Genomic_DNA"/>
</dbReference>
<keyword evidence="2" id="KW-1185">Reference proteome</keyword>
<reference evidence="1 2" key="1">
    <citation type="submission" date="2019-03" db="EMBL/GenBank/DDBJ databases">
        <title>First draft genome of Liparis tanakae, snailfish: a comprehensive survey of snailfish specific genes.</title>
        <authorList>
            <person name="Kim W."/>
            <person name="Song I."/>
            <person name="Jeong J.-H."/>
            <person name="Kim D."/>
            <person name="Kim S."/>
            <person name="Ryu S."/>
            <person name="Song J.Y."/>
            <person name="Lee S.K."/>
        </authorList>
    </citation>
    <scope>NUCLEOTIDE SEQUENCE [LARGE SCALE GENOMIC DNA]</scope>
    <source>
        <tissue evidence="1">Muscle</tissue>
    </source>
</reference>